<feature type="transmembrane region" description="Helical" evidence="1">
    <location>
        <begin position="33"/>
        <end position="49"/>
    </location>
</feature>
<keyword evidence="3" id="KW-1185">Reference proteome</keyword>
<organism evidence="2 3">
    <name type="scientific">Ornithinibacillus halotolerans</name>
    <dbReference type="NCBI Taxonomy" id="1274357"/>
    <lineage>
        <taxon>Bacteria</taxon>
        <taxon>Bacillati</taxon>
        <taxon>Bacillota</taxon>
        <taxon>Bacilli</taxon>
        <taxon>Bacillales</taxon>
        <taxon>Bacillaceae</taxon>
        <taxon>Ornithinibacillus</taxon>
    </lineage>
</organism>
<reference evidence="2" key="2">
    <citation type="submission" date="2020-09" db="EMBL/GenBank/DDBJ databases">
        <authorList>
            <person name="Sun Q."/>
            <person name="Zhou Y."/>
        </authorList>
    </citation>
    <scope>NUCLEOTIDE SEQUENCE</scope>
    <source>
        <strain evidence="2">CGMCC 1.12408</strain>
    </source>
</reference>
<keyword evidence="1" id="KW-0472">Membrane</keyword>
<name>A0A916RL10_9BACI</name>
<protein>
    <submittedName>
        <fullName evidence="2">Uncharacterized protein</fullName>
    </submittedName>
</protein>
<keyword evidence="1" id="KW-0812">Transmembrane</keyword>
<proteinExistence type="predicted"/>
<comment type="caution">
    <text evidence="2">The sequence shown here is derived from an EMBL/GenBank/DDBJ whole genome shotgun (WGS) entry which is preliminary data.</text>
</comment>
<dbReference type="EMBL" id="BMEY01000001">
    <property type="protein sequence ID" value="GGA60585.1"/>
    <property type="molecule type" value="Genomic_DNA"/>
</dbReference>
<dbReference type="Proteomes" id="UP000613512">
    <property type="component" value="Unassembled WGS sequence"/>
</dbReference>
<gene>
    <name evidence="2" type="ORF">GCM10008025_00760</name>
</gene>
<sequence length="56" mass="6237">MLSNKFLLLGIAIMLVAIYIQNSEGSRFSGTEIIFFVIGILLTIIGFFIKNQKQDG</sequence>
<dbReference type="RefSeq" id="WP_188382696.1">
    <property type="nucleotide sequence ID" value="NZ_BMEY01000001.1"/>
</dbReference>
<keyword evidence="1" id="KW-1133">Transmembrane helix</keyword>
<evidence type="ECO:0000256" key="1">
    <source>
        <dbReference type="SAM" id="Phobius"/>
    </source>
</evidence>
<reference evidence="2" key="1">
    <citation type="journal article" date="2014" name="Int. J. Syst. Evol. Microbiol.">
        <title>Complete genome sequence of Corynebacterium casei LMG S-19264T (=DSM 44701T), isolated from a smear-ripened cheese.</title>
        <authorList>
            <consortium name="US DOE Joint Genome Institute (JGI-PGF)"/>
            <person name="Walter F."/>
            <person name="Albersmeier A."/>
            <person name="Kalinowski J."/>
            <person name="Ruckert C."/>
        </authorList>
    </citation>
    <scope>NUCLEOTIDE SEQUENCE</scope>
    <source>
        <strain evidence="2">CGMCC 1.12408</strain>
    </source>
</reference>
<accession>A0A916RL10</accession>
<evidence type="ECO:0000313" key="3">
    <source>
        <dbReference type="Proteomes" id="UP000613512"/>
    </source>
</evidence>
<dbReference type="AlphaFoldDB" id="A0A916RL10"/>
<evidence type="ECO:0000313" key="2">
    <source>
        <dbReference type="EMBL" id="GGA60585.1"/>
    </source>
</evidence>